<reference evidence="14 15" key="1">
    <citation type="submission" date="2019-07" db="EMBL/GenBank/DDBJ databases">
        <title>Draft genome assembly of a fouling barnacle, Amphibalanus amphitrite (Darwin, 1854): The first reference genome for Thecostraca.</title>
        <authorList>
            <person name="Kim W."/>
        </authorList>
    </citation>
    <scope>NUCLEOTIDE SEQUENCE [LARGE SCALE GENOMIC DNA]</scope>
    <source>
        <strain evidence="14">SNU_AA5</strain>
        <tissue evidence="14">Soma without cirri and trophi</tissue>
    </source>
</reference>
<organism evidence="14 15">
    <name type="scientific">Amphibalanus amphitrite</name>
    <name type="common">Striped barnacle</name>
    <name type="synonym">Balanus amphitrite</name>
    <dbReference type="NCBI Taxonomy" id="1232801"/>
    <lineage>
        <taxon>Eukaryota</taxon>
        <taxon>Metazoa</taxon>
        <taxon>Ecdysozoa</taxon>
        <taxon>Arthropoda</taxon>
        <taxon>Crustacea</taxon>
        <taxon>Multicrustacea</taxon>
        <taxon>Cirripedia</taxon>
        <taxon>Thoracica</taxon>
        <taxon>Thoracicalcarea</taxon>
        <taxon>Balanomorpha</taxon>
        <taxon>Balanoidea</taxon>
        <taxon>Balanidae</taxon>
        <taxon>Amphibalaninae</taxon>
        <taxon>Amphibalanus</taxon>
    </lineage>
</organism>
<dbReference type="Gene3D" id="1.10.2000.10">
    <property type="entry name" value="Frizzled cysteine-rich domain"/>
    <property type="match status" value="1"/>
</dbReference>
<dbReference type="InterPro" id="IPR020067">
    <property type="entry name" value="Frizzled_dom"/>
</dbReference>
<dbReference type="FunFam" id="1.10.2000.10:FF:000001">
    <property type="entry name" value="secreted frizzled-related protein 2"/>
    <property type="match status" value="1"/>
</dbReference>
<evidence type="ECO:0000256" key="7">
    <source>
        <dbReference type="ARBA" id="ARBA00022782"/>
    </source>
</evidence>
<dbReference type="GO" id="GO:0005615">
    <property type="term" value="C:extracellular space"/>
    <property type="evidence" value="ECO:0007669"/>
    <property type="project" value="TreeGrafter"/>
</dbReference>
<dbReference type="GO" id="GO:0017147">
    <property type="term" value="F:Wnt-protein binding"/>
    <property type="evidence" value="ECO:0007669"/>
    <property type="project" value="TreeGrafter"/>
</dbReference>
<evidence type="ECO:0000256" key="6">
    <source>
        <dbReference type="ARBA" id="ARBA00022729"/>
    </source>
</evidence>
<dbReference type="EMBL" id="VIIS01000591">
    <property type="protein sequence ID" value="KAF0307266.1"/>
    <property type="molecule type" value="Genomic_DNA"/>
</dbReference>
<dbReference type="Gene3D" id="2.40.50.120">
    <property type="match status" value="1"/>
</dbReference>
<keyword evidence="4" id="KW-0964">Secreted</keyword>
<evidence type="ECO:0000256" key="1">
    <source>
        <dbReference type="ARBA" id="ARBA00004613"/>
    </source>
</evidence>
<dbReference type="Pfam" id="PF01392">
    <property type="entry name" value="Fz"/>
    <property type="match status" value="1"/>
</dbReference>
<sequence length="436" mass="48628">MANRWPTLAALAALAVLAALAPAAAFEQWDTVPGRGGQPVCITIPHNMTLCRGIGYSMMKLPNLLDHDSLSEISQQAASWVPLLNLRCDPDAQLFLCSLFAPICMEQHIYPCRSLCQKVEHSCGARMQQYGFPWPDMVRCDQFPADNDMCITAQSGKQPSEKVTRWQDDGGGPLVIQEPPSEACNACNQPETKENMLDHFCRSDVAVRTRFRRVRPDRILAGKARFFKPQLSAVNRTERRSLRRPVFRWTHDSACCPQLQERRTKYLVMARSEGDQLVPTFITPWKKTPVFRQVRRLLRNLDCSDQRAIRQAMLPAAASGPPPTGRPGPRRPRPGGRPRPAGGRGRPRGRARPGRVRPTGAPGDPAPSRGGAGNKQRPRGRGRKRARTGGRRRGRGRARGAAGRRRHRQQRRRRPGGRRRTTAAPATTVSPTLPTQ</sequence>
<dbReference type="SMART" id="SM00063">
    <property type="entry name" value="FRI"/>
    <property type="match status" value="1"/>
</dbReference>
<evidence type="ECO:0000256" key="9">
    <source>
        <dbReference type="PROSITE-ProRule" id="PRU00090"/>
    </source>
</evidence>
<dbReference type="PROSITE" id="PS50189">
    <property type="entry name" value="NTR"/>
    <property type="match status" value="1"/>
</dbReference>
<proteinExistence type="inferred from homology"/>
<evidence type="ECO:0000256" key="2">
    <source>
        <dbReference type="ARBA" id="ARBA00010054"/>
    </source>
</evidence>
<evidence type="ECO:0000256" key="4">
    <source>
        <dbReference type="ARBA" id="ARBA00022525"/>
    </source>
</evidence>
<gene>
    <name evidence="14" type="primary">SFRP5_0</name>
    <name evidence="14" type="ORF">FJT64_021377</name>
</gene>
<dbReference type="InterPro" id="IPR036790">
    <property type="entry name" value="Frizzled_dom_sf"/>
</dbReference>
<comment type="caution">
    <text evidence="14">The sequence shown here is derived from an EMBL/GenBank/DDBJ whole genome shotgun (WGS) entry which is preliminary data.</text>
</comment>
<dbReference type="AlphaFoldDB" id="A0A6A4WIK2"/>
<comment type="caution">
    <text evidence="9">Lacks conserved residue(s) required for the propagation of feature annotation.</text>
</comment>
<dbReference type="GO" id="GO:0060070">
    <property type="term" value="P:canonical Wnt signaling pathway"/>
    <property type="evidence" value="ECO:0007669"/>
    <property type="project" value="TreeGrafter"/>
</dbReference>
<evidence type="ECO:0000256" key="8">
    <source>
        <dbReference type="ARBA" id="ARBA00023157"/>
    </source>
</evidence>
<evidence type="ECO:0000256" key="10">
    <source>
        <dbReference type="SAM" id="MobiDB-lite"/>
    </source>
</evidence>
<dbReference type="OrthoDB" id="10053709at2759"/>
<comment type="similarity">
    <text evidence="2">Belongs to the secreted frizzled-related protein (sFRP) family.</text>
</comment>
<feature type="disulfide bond" evidence="9">
    <location>
        <begin position="51"/>
        <end position="97"/>
    </location>
</feature>
<evidence type="ECO:0000313" key="15">
    <source>
        <dbReference type="Proteomes" id="UP000440578"/>
    </source>
</evidence>
<dbReference type="PANTHER" id="PTHR11309">
    <property type="entry name" value="FRIZZLED"/>
    <property type="match status" value="1"/>
</dbReference>
<evidence type="ECO:0000259" key="12">
    <source>
        <dbReference type="PROSITE" id="PS50038"/>
    </source>
</evidence>
<keyword evidence="3" id="KW-0217">Developmental protein</keyword>
<protein>
    <submittedName>
        <fullName evidence="14">Secreted frizzled-related protein 5</fullName>
    </submittedName>
</protein>
<feature type="signal peptide" evidence="11">
    <location>
        <begin position="1"/>
        <end position="25"/>
    </location>
</feature>
<feature type="chain" id="PRO_5025655242" evidence="11">
    <location>
        <begin position="26"/>
        <end position="436"/>
    </location>
</feature>
<feature type="domain" description="FZ" evidence="12">
    <location>
        <begin position="36"/>
        <end position="153"/>
    </location>
</feature>
<evidence type="ECO:0000259" key="13">
    <source>
        <dbReference type="PROSITE" id="PS50189"/>
    </source>
</evidence>
<dbReference type="PROSITE" id="PS50038">
    <property type="entry name" value="FZ"/>
    <property type="match status" value="1"/>
</dbReference>
<comment type="subcellular location">
    <subcellularLocation>
        <location evidence="1">Secreted</location>
    </subcellularLocation>
</comment>
<keyword evidence="6 11" id="KW-0732">Signal</keyword>
<evidence type="ECO:0000313" key="14">
    <source>
        <dbReference type="EMBL" id="KAF0307266.1"/>
    </source>
</evidence>
<evidence type="ECO:0000256" key="11">
    <source>
        <dbReference type="SAM" id="SignalP"/>
    </source>
</evidence>
<keyword evidence="5" id="KW-0879">Wnt signaling pathway</keyword>
<dbReference type="InterPro" id="IPR008993">
    <property type="entry name" value="TIMP-like_OB-fold"/>
</dbReference>
<feature type="region of interest" description="Disordered" evidence="10">
    <location>
        <begin position="313"/>
        <end position="436"/>
    </location>
</feature>
<dbReference type="PANTHER" id="PTHR11309:SF148">
    <property type="entry name" value="SECRETED FRIZZLED-RELATED PROTEIN 1"/>
    <property type="match status" value="1"/>
</dbReference>
<accession>A0A6A4WIK2</accession>
<keyword evidence="8 9" id="KW-1015">Disulfide bond</keyword>
<feature type="disulfide bond" evidence="9">
    <location>
        <begin position="116"/>
        <end position="140"/>
    </location>
</feature>
<dbReference type="SUPFAM" id="SSF50242">
    <property type="entry name" value="TIMP-like"/>
    <property type="match status" value="1"/>
</dbReference>
<dbReference type="SUPFAM" id="SSF63501">
    <property type="entry name" value="Frizzled cysteine-rich domain"/>
    <property type="match status" value="1"/>
</dbReference>
<dbReference type="Proteomes" id="UP000440578">
    <property type="component" value="Unassembled WGS sequence"/>
</dbReference>
<feature type="compositionally biased region" description="Basic residues" evidence="10">
    <location>
        <begin position="376"/>
        <end position="421"/>
    </location>
</feature>
<evidence type="ECO:0000256" key="3">
    <source>
        <dbReference type="ARBA" id="ARBA00022473"/>
    </source>
</evidence>
<feature type="compositionally biased region" description="Polar residues" evidence="10">
    <location>
        <begin position="427"/>
        <end position="436"/>
    </location>
</feature>
<evidence type="ECO:0000256" key="5">
    <source>
        <dbReference type="ARBA" id="ARBA00022687"/>
    </source>
</evidence>
<dbReference type="InterPro" id="IPR015526">
    <property type="entry name" value="Frizzled/SFRP"/>
</dbReference>
<feature type="domain" description="NTR" evidence="13">
    <location>
        <begin position="184"/>
        <end position="303"/>
    </location>
</feature>
<dbReference type="InterPro" id="IPR001134">
    <property type="entry name" value="Netrin_domain"/>
</dbReference>
<dbReference type="GO" id="GO:0035567">
    <property type="term" value="P:non-canonical Wnt signaling pathway"/>
    <property type="evidence" value="ECO:0007669"/>
    <property type="project" value="TreeGrafter"/>
</dbReference>
<keyword evidence="15" id="KW-1185">Reference proteome</keyword>
<dbReference type="GO" id="GO:0030154">
    <property type="term" value="P:cell differentiation"/>
    <property type="evidence" value="ECO:0007669"/>
    <property type="project" value="UniProtKB-KW"/>
</dbReference>
<keyword evidence="7" id="KW-0221">Differentiation</keyword>
<feature type="compositionally biased region" description="Basic residues" evidence="10">
    <location>
        <begin position="345"/>
        <end position="355"/>
    </location>
</feature>
<name>A0A6A4WIK2_AMPAM</name>